<gene>
    <name evidence="2" type="ORF">D8M04_12145</name>
</gene>
<feature type="transmembrane region" description="Helical" evidence="1">
    <location>
        <begin position="7"/>
        <end position="23"/>
    </location>
</feature>
<protein>
    <submittedName>
        <fullName evidence="2">Uncharacterized protein</fullName>
    </submittedName>
</protein>
<keyword evidence="1" id="KW-0472">Membrane</keyword>
<feature type="transmembrane region" description="Helical" evidence="1">
    <location>
        <begin position="76"/>
        <end position="95"/>
    </location>
</feature>
<dbReference type="EMBL" id="RCHR01000004">
    <property type="protein sequence ID" value="RLL43668.1"/>
    <property type="molecule type" value="Genomic_DNA"/>
</dbReference>
<evidence type="ECO:0000256" key="1">
    <source>
        <dbReference type="SAM" id="Phobius"/>
    </source>
</evidence>
<keyword evidence="3" id="KW-1185">Reference proteome</keyword>
<accession>A0A498D7B5</accession>
<comment type="caution">
    <text evidence="2">The sequence shown here is derived from an EMBL/GenBank/DDBJ whole genome shotgun (WGS) entry which is preliminary data.</text>
</comment>
<evidence type="ECO:0000313" key="2">
    <source>
        <dbReference type="EMBL" id="RLL43668.1"/>
    </source>
</evidence>
<dbReference type="OrthoDB" id="2721341at2"/>
<evidence type="ECO:0000313" key="3">
    <source>
        <dbReference type="Proteomes" id="UP000270219"/>
    </source>
</evidence>
<keyword evidence="1" id="KW-1133">Transmembrane helix</keyword>
<dbReference type="AlphaFoldDB" id="A0A498D7B5"/>
<proteinExistence type="predicted"/>
<organism evidence="2 3">
    <name type="scientific">Oceanobacillus piezotolerans</name>
    <dbReference type="NCBI Taxonomy" id="2448030"/>
    <lineage>
        <taxon>Bacteria</taxon>
        <taxon>Bacillati</taxon>
        <taxon>Bacillota</taxon>
        <taxon>Bacilli</taxon>
        <taxon>Bacillales</taxon>
        <taxon>Bacillaceae</taxon>
        <taxon>Oceanobacillus</taxon>
    </lineage>
</organism>
<dbReference type="RefSeq" id="WP_121523343.1">
    <property type="nucleotide sequence ID" value="NZ_RCHR01000004.1"/>
</dbReference>
<name>A0A498D7B5_9BACI</name>
<reference evidence="2 3" key="1">
    <citation type="submission" date="2018-10" db="EMBL/GenBank/DDBJ databases">
        <title>Oceanobacillus sp. YLB-02 draft genome.</title>
        <authorList>
            <person name="Yu L."/>
        </authorList>
    </citation>
    <scope>NUCLEOTIDE SEQUENCE [LARGE SCALE GENOMIC DNA]</scope>
    <source>
        <strain evidence="2 3">YLB-02</strain>
    </source>
</reference>
<keyword evidence="1" id="KW-0812">Transmembrane</keyword>
<dbReference type="Proteomes" id="UP000270219">
    <property type="component" value="Unassembled WGS sequence"/>
</dbReference>
<feature type="transmembrane region" description="Helical" evidence="1">
    <location>
        <begin position="43"/>
        <end position="67"/>
    </location>
</feature>
<sequence length="106" mass="12201">MKKYPIYITLILISISWLFGFYAKSKFYTPTLVIPLLDNFYWAPTFFAMLGLTSILTIVSLLAIFLVKYFKNGKKFYLFTGAGYLIWTFTILSQAKIAAFNLGICH</sequence>